<dbReference type="Proteomes" id="UP000239997">
    <property type="component" value="Unassembled WGS sequence"/>
</dbReference>
<evidence type="ECO:0000256" key="5">
    <source>
        <dbReference type="SAM" id="Phobius"/>
    </source>
</evidence>
<proteinExistence type="predicted"/>
<dbReference type="OrthoDB" id="9809773at2"/>
<comment type="subcellular location">
    <subcellularLocation>
        <location evidence="1">Endomembrane system</location>
        <topology evidence="1">Multi-pass membrane protein</topology>
    </subcellularLocation>
</comment>
<keyword evidence="4 5" id="KW-0472">Membrane</keyword>
<evidence type="ECO:0000313" key="7">
    <source>
        <dbReference type="EMBL" id="PRX13110.1"/>
    </source>
</evidence>
<organism evidence="6 8">
    <name type="scientific">Nonlabens ulvanivorans</name>
    <name type="common">Persicivirga ulvanivorans</name>
    <dbReference type="NCBI Taxonomy" id="906888"/>
    <lineage>
        <taxon>Bacteria</taxon>
        <taxon>Pseudomonadati</taxon>
        <taxon>Bacteroidota</taxon>
        <taxon>Flavobacteriia</taxon>
        <taxon>Flavobacteriales</taxon>
        <taxon>Flavobacteriaceae</taxon>
        <taxon>Nonlabens</taxon>
    </lineage>
</organism>
<evidence type="ECO:0000313" key="9">
    <source>
        <dbReference type="Proteomes" id="UP000239997"/>
    </source>
</evidence>
<dbReference type="Gene3D" id="1.20.120.1630">
    <property type="match status" value="1"/>
</dbReference>
<evidence type="ECO:0000256" key="1">
    <source>
        <dbReference type="ARBA" id="ARBA00004127"/>
    </source>
</evidence>
<gene>
    <name evidence="6" type="ORF">IL45_02955</name>
    <name evidence="7" type="ORF">LY02_02170</name>
</gene>
<dbReference type="RefSeq" id="WP_036580128.1">
    <property type="nucleotide sequence ID" value="NZ_JBDUVK010000287.1"/>
</dbReference>
<evidence type="ECO:0000256" key="2">
    <source>
        <dbReference type="ARBA" id="ARBA00022692"/>
    </source>
</evidence>
<dbReference type="InterPro" id="IPR007318">
    <property type="entry name" value="Phopholipid_MeTrfase"/>
</dbReference>
<dbReference type="Proteomes" id="UP000028531">
    <property type="component" value="Unassembled WGS sequence"/>
</dbReference>
<feature type="transmembrane region" description="Helical" evidence="5">
    <location>
        <begin position="36"/>
        <end position="59"/>
    </location>
</feature>
<dbReference type="GO" id="GO:0012505">
    <property type="term" value="C:endomembrane system"/>
    <property type="evidence" value="ECO:0007669"/>
    <property type="project" value="UniProtKB-SubCell"/>
</dbReference>
<keyword evidence="2 5" id="KW-0812">Transmembrane</keyword>
<evidence type="ECO:0000313" key="8">
    <source>
        <dbReference type="Proteomes" id="UP000028531"/>
    </source>
</evidence>
<evidence type="ECO:0000313" key="6">
    <source>
        <dbReference type="EMBL" id="KEZ94121.1"/>
    </source>
</evidence>
<dbReference type="Pfam" id="PF04191">
    <property type="entry name" value="PEMT"/>
    <property type="match status" value="1"/>
</dbReference>
<name>A0A084JYT7_NONUL</name>
<protein>
    <submittedName>
        <fullName evidence="7">Protein-S-isoprenylcysteine O-methyltransferase Ste14</fullName>
    </submittedName>
</protein>
<dbReference type="EMBL" id="PVNA01000004">
    <property type="protein sequence ID" value="PRX13110.1"/>
    <property type="molecule type" value="Genomic_DNA"/>
</dbReference>
<reference evidence="7 9" key="2">
    <citation type="submission" date="2018-03" db="EMBL/GenBank/DDBJ databases">
        <title>Genomic Encyclopedia of Archaeal and Bacterial Type Strains, Phase II (KMG-II): from individual species to whole genera.</title>
        <authorList>
            <person name="Goeker M."/>
        </authorList>
    </citation>
    <scope>NUCLEOTIDE SEQUENCE [LARGE SCALE GENOMIC DNA]</scope>
    <source>
        <strain evidence="7 9">DSM 22727</strain>
    </source>
</reference>
<dbReference type="AlphaFoldDB" id="A0A084JYT7"/>
<keyword evidence="3 5" id="KW-1133">Transmembrane helix</keyword>
<evidence type="ECO:0000256" key="3">
    <source>
        <dbReference type="ARBA" id="ARBA00022989"/>
    </source>
</evidence>
<dbReference type="PANTHER" id="PTHR43847:SF1">
    <property type="entry name" value="BLL3993 PROTEIN"/>
    <property type="match status" value="1"/>
</dbReference>
<dbReference type="EMBL" id="JPJI01000023">
    <property type="protein sequence ID" value="KEZ94121.1"/>
    <property type="molecule type" value="Genomic_DNA"/>
</dbReference>
<keyword evidence="9" id="KW-1185">Reference proteome</keyword>
<dbReference type="InterPro" id="IPR052527">
    <property type="entry name" value="Metal_cation-efflux_comp"/>
</dbReference>
<evidence type="ECO:0000256" key="4">
    <source>
        <dbReference type="ARBA" id="ARBA00023136"/>
    </source>
</evidence>
<comment type="caution">
    <text evidence="6">The sequence shown here is derived from an EMBL/GenBank/DDBJ whole genome shotgun (WGS) entry which is preliminary data.</text>
</comment>
<dbReference type="PANTHER" id="PTHR43847">
    <property type="entry name" value="BLL3993 PROTEIN"/>
    <property type="match status" value="1"/>
</dbReference>
<feature type="transmembrane region" description="Helical" evidence="5">
    <location>
        <begin position="9"/>
        <end position="30"/>
    </location>
</feature>
<feature type="transmembrane region" description="Helical" evidence="5">
    <location>
        <begin position="105"/>
        <end position="121"/>
    </location>
</feature>
<reference evidence="6 8" key="1">
    <citation type="submission" date="2014-07" db="EMBL/GenBank/DDBJ databases">
        <title>Draft genome sequence of Nonlabens ulvanivorans, an ulvan degrading bacterium.</title>
        <authorList>
            <person name="Kopel M."/>
            <person name="Helbert W."/>
            <person name="Henrissat B."/>
            <person name="Doniger T."/>
            <person name="Banin E."/>
        </authorList>
    </citation>
    <scope>NUCLEOTIDE SEQUENCE [LARGE SCALE GENOMIC DNA]</scope>
    <source>
        <strain evidence="6 8">PLR</strain>
    </source>
</reference>
<sequence>MKNLSYKDYLLVVLQGVLFVMYIIDLEILHIKLLSIITIIGLLIAIAGILIFLLAILQLSKNLSPFPTPRSDSSLIKNGLYRYVRHPIYTGILMTFYGYAFYSDSIYKILIASLLLILFYVKSRYEESKLKQKFPSYSTYALITGRFLPKLLVKNS</sequence>
<accession>A0A084JYT7</accession>